<feature type="region of interest" description="Disordered" evidence="3">
    <location>
        <begin position="60"/>
        <end position="94"/>
    </location>
</feature>
<keyword evidence="2" id="KW-0175">Coiled coil</keyword>
<dbReference type="InterPro" id="IPR013762">
    <property type="entry name" value="Integrase-like_cat_sf"/>
</dbReference>
<dbReference type="Proteomes" id="UP000324800">
    <property type="component" value="Unassembled WGS sequence"/>
</dbReference>
<name>A0A5J4WP32_9EUKA</name>
<feature type="coiled-coil region" evidence="2">
    <location>
        <begin position="199"/>
        <end position="229"/>
    </location>
</feature>
<feature type="compositionally biased region" description="Low complexity" evidence="3">
    <location>
        <begin position="29"/>
        <end position="45"/>
    </location>
</feature>
<evidence type="ECO:0000313" key="4">
    <source>
        <dbReference type="EMBL" id="KAA6396720.1"/>
    </source>
</evidence>
<dbReference type="EMBL" id="SNRW01001356">
    <property type="protein sequence ID" value="KAA6396720.1"/>
    <property type="molecule type" value="Genomic_DNA"/>
</dbReference>
<dbReference type="OrthoDB" id="2220692at2759"/>
<organism evidence="4 5">
    <name type="scientific">Streblomastix strix</name>
    <dbReference type="NCBI Taxonomy" id="222440"/>
    <lineage>
        <taxon>Eukaryota</taxon>
        <taxon>Metamonada</taxon>
        <taxon>Preaxostyla</taxon>
        <taxon>Oxymonadida</taxon>
        <taxon>Streblomastigidae</taxon>
        <taxon>Streblomastix</taxon>
    </lineage>
</organism>
<dbReference type="GO" id="GO:0006310">
    <property type="term" value="P:DNA recombination"/>
    <property type="evidence" value="ECO:0007669"/>
    <property type="project" value="UniProtKB-KW"/>
</dbReference>
<protein>
    <recommendedName>
        <fullName evidence="6">Tyr recombinase domain-containing protein</fullName>
    </recommendedName>
</protein>
<comment type="caution">
    <text evidence="4">The sequence shown here is derived from an EMBL/GenBank/DDBJ whole genome shotgun (WGS) entry which is preliminary data.</text>
</comment>
<feature type="compositionally biased region" description="Polar residues" evidence="3">
    <location>
        <begin position="18"/>
        <end position="28"/>
    </location>
</feature>
<reference evidence="4 5" key="1">
    <citation type="submission" date="2019-03" db="EMBL/GenBank/DDBJ databases">
        <title>Single cell metagenomics reveals metabolic interactions within the superorganism composed of flagellate Streblomastix strix and complex community of Bacteroidetes bacteria on its surface.</title>
        <authorList>
            <person name="Treitli S.C."/>
            <person name="Kolisko M."/>
            <person name="Husnik F."/>
            <person name="Keeling P."/>
            <person name="Hampl V."/>
        </authorList>
    </citation>
    <scope>NUCLEOTIDE SEQUENCE [LARGE SCALE GENOMIC DNA]</scope>
    <source>
        <strain evidence="4">ST1C</strain>
    </source>
</reference>
<evidence type="ECO:0000256" key="3">
    <source>
        <dbReference type="SAM" id="MobiDB-lite"/>
    </source>
</evidence>
<gene>
    <name evidence="4" type="ORF">EZS28_007757</name>
</gene>
<feature type="compositionally biased region" description="Basic and acidic residues" evidence="3">
    <location>
        <begin position="65"/>
        <end position="83"/>
    </location>
</feature>
<evidence type="ECO:0008006" key="6">
    <source>
        <dbReference type="Google" id="ProtNLM"/>
    </source>
</evidence>
<evidence type="ECO:0000313" key="5">
    <source>
        <dbReference type="Proteomes" id="UP000324800"/>
    </source>
</evidence>
<keyword evidence="1" id="KW-0233">DNA recombination</keyword>
<dbReference type="Gene3D" id="1.10.443.10">
    <property type="entry name" value="Intergrase catalytic core"/>
    <property type="match status" value="1"/>
</dbReference>
<dbReference type="InterPro" id="IPR011010">
    <property type="entry name" value="DNA_brk_join_enz"/>
</dbReference>
<accession>A0A5J4WP32</accession>
<evidence type="ECO:0000256" key="2">
    <source>
        <dbReference type="SAM" id="Coils"/>
    </source>
</evidence>
<dbReference type="GO" id="GO:0015074">
    <property type="term" value="P:DNA integration"/>
    <property type="evidence" value="ECO:0007669"/>
    <property type="project" value="InterPro"/>
</dbReference>
<proteinExistence type="predicted"/>
<dbReference type="AlphaFoldDB" id="A0A5J4WP32"/>
<dbReference type="SUPFAM" id="SSF56349">
    <property type="entry name" value="DNA breaking-rejoining enzymes"/>
    <property type="match status" value="1"/>
</dbReference>
<sequence length="410" mass="46073">MGSGIRWFQTELEKPDSIPTSTNHSNSKSIQQGNQRSSSSSTGCSKLGSATLVAVIPKYGSKPSSSREVRRCSSPGRAHEKTETSSPTRRSIGSKDYVNKGEEIFYEIIRQRRLSDDAIKNTIKGLGRTWRDLRLIQDPESEIVKYVTHLQQNGSTSNNIVESVAALALLFKVSGFKEVPTQGKELYQIMKKHRAAIKKVQKEESINSLDNLLKVLENQAKKIDDLAENASMGCIIVSIMIFSVLRLAEVMRASVEQAENGSWMINTSTQKGEDGGVIVHFRKSRHIYTSPVFWLSTWINKCRCRLIQNNLWYLTKTNKPATVNQGSKAVHEIMKLANIDISYTVTSIRSSSITKQIAIGATKQQVNRFTRHKKGPATMARFYDKNTNDELKERLATFKRRSLANKKVNS</sequence>
<feature type="region of interest" description="Disordered" evidence="3">
    <location>
        <begin position="1"/>
        <end position="45"/>
    </location>
</feature>
<dbReference type="GO" id="GO:0003677">
    <property type="term" value="F:DNA binding"/>
    <property type="evidence" value="ECO:0007669"/>
    <property type="project" value="InterPro"/>
</dbReference>
<evidence type="ECO:0000256" key="1">
    <source>
        <dbReference type="ARBA" id="ARBA00023172"/>
    </source>
</evidence>